<dbReference type="HOGENOM" id="CLU_2201079_0_0_1"/>
<evidence type="ECO:0000256" key="1">
    <source>
        <dbReference type="SAM" id="MobiDB-lite"/>
    </source>
</evidence>
<sequence>MSREGHWRKVEHSGHQRNLLSGSNTSGGGRNCSMAAFNREMTAHGAQVDGGGSNERGIGHFERLARTFHELLSIRETCGRTLGLVEVGGDQHSRSVELNTPGDVARAF</sequence>
<evidence type="ECO:0000313" key="2">
    <source>
        <dbReference type="EnsemblPlants" id="OGLUM04G01660.1"/>
    </source>
</evidence>
<dbReference type="EnsemblPlants" id="OGLUM04G01660.1">
    <property type="protein sequence ID" value="OGLUM04G01660.1"/>
    <property type="gene ID" value="OGLUM04G01660"/>
</dbReference>
<feature type="region of interest" description="Disordered" evidence="1">
    <location>
        <begin position="1"/>
        <end position="36"/>
    </location>
</feature>
<reference evidence="2" key="2">
    <citation type="submission" date="2018-05" db="EMBL/GenBank/DDBJ databases">
        <title>OgluRS3 (Oryza glumaepatula Reference Sequence Version 3).</title>
        <authorList>
            <person name="Zhang J."/>
            <person name="Kudrna D."/>
            <person name="Lee S."/>
            <person name="Talag J."/>
            <person name="Welchert J."/>
            <person name="Wing R.A."/>
        </authorList>
    </citation>
    <scope>NUCLEOTIDE SEQUENCE [LARGE SCALE GENOMIC DNA]</scope>
</reference>
<keyword evidence="3" id="KW-1185">Reference proteome</keyword>
<accession>A0A0D9ZGU0</accession>
<organism evidence="2">
    <name type="scientific">Oryza glumipatula</name>
    <dbReference type="NCBI Taxonomy" id="40148"/>
    <lineage>
        <taxon>Eukaryota</taxon>
        <taxon>Viridiplantae</taxon>
        <taxon>Streptophyta</taxon>
        <taxon>Embryophyta</taxon>
        <taxon>Tracheophyta</taxon>
        <taxon>Spermatophyta</taxon>
        <taxon>Magnoliopsida</taxon>
        <taxon>Liliopsida</taxon>
        <taxon>Poales</taxon>
        <taxon>Poaceae</taxon>
        <taxon>BOP clade</taxon>
        <taxon>Oryzoideae</taxon>
        <taxon>Oryzeae</taxon>
        <taxon>Oryzinae</taxon>
        <taxon>Oryza</taxon>
    </lineage>
</organism>
<dbReference type="Gramene" id="OGLUM04G01660.1">
    <property type="protein sequence ID" value="OGLUM04G01660.1"/>
    <property type="gene ID" value="OGLUM04G01660"/>
</dbReference>
<name>A0A0D9ZGU0_9ORYZ</name>
<feature type="compositionally biased region" description="Basic and acidic residues" evidence="1">
    <location>
        <begin position="1"/>
        <end position="14"/>
    </location>
</feature>
<reference evidence="2" key="1">
    <citation type="submission" date="2015-04" db="UniProtKB">
        <authorList>
            <consortium name="EnsemblPlants"/>
        </authorList>
    </citation>
    <scope>IDENTIFICATION</scope>
</reference>
<dbReference type="AlphaFoldDB" id="A0A0D9ZGU0"/>
<protein>
    <submittedName>
        <fullName evidence="2">Uncharacterized protein</fullName>
    </submittedName>
</protein>
<dbReference type="Proteomes" id="UP000026961">
    <property type="component" value="Chromosome 4"/>
</dbReference>
<evidence type="ECO:0000313" key="3">
    <source>
        <dbReference type="Proteomes" id="UP000026961"/>
    </source>
</evidence>
<proteinExistence type="predicted"/>